<dbReference type="Pfam" id="PF14317">
    <property type="entry name" value="YcxB"/>
    <property type="match status" value="1"/>
</dbReference>
<dbReference type="RefSeq" id="WP_090479464.1">
    <property type="nucleotide sequence ID" value="NZ_FOWZ01000002.1"/>
</dbReference>
<proteinExistence type="predicted"/>
<feature type="transmembrane region" description="Helical" evidence="1">
    <location>
        <begin position="35"/>
        <end position="53"/>
    </location>
</feature>
<evidence type="ECO:0000259" key="2">
    <source>
        <dbReference type="Pfam" id="PF14317"/>
    </source>
</evidence>
<evidence type="ECO:0000256" key="1">
    <source>
        <dbReference type="SAM" id="Phobius"/>
    </source>
</evidence>
<reference evidence="4" key="1">
    <citation type="submission" date="2016-10" db="EMBL/GenBank/DDBJ databases">
        <authorList>
            <person name="Varghese N."/>
            <person name="Submissions S."/>
        </authorList>
    </citation>
    <scope>NUCLEOTIDE SEQUENCE [LARGE SCALE GENOMIC DNA]</scope>
    <source>
        <strain evidence="4">CGMCC 1.7715</strain>
    </source>
</reference>
<keyword evidence="1" id="KW-1133">Transmembrane helix</keyword>
<keyword evidence="1" id="KW-0472">Membrane</keyword>
<keyword evidence="1" id="KW-0812">Transmembrane</keyword>
<evidence type="ECO:0000313" key="3">
    <source>
        <dbReference type="EMBL" id="SFP12080.1"/>
    </source>
</evidence>
<sequence>MALNGPYTYRVAEADLAEAGRHYFQRRVFQKPMRYLFIAVILLAVVLVALDLYEDGALRLTTVLLVVLGIPLIWLIPYLIAPIIMRRQYRQSAALRDENQIEFDNEAVHFSNARGHARIPFEEFYAWSDTRTMILLHQTEAFFNPVPKAALGEDHRLLIAALEAAGIRRF</sequence>
<gene>
    <name evidence="3" type="ORF">SAMN04488060_1514</name>
</gene>
<dbReference type="InterPro" id="IPR025588">
    <property type="entry name" value="YcxB-like_C"/>
</dbReference>
<dbReference type="OrthoDB" id="7432640at2"/>
<dbReference type="EMBL" id="FOWZ01000002">
    <property type="protein sequence ID" value="SFP12080.1"/>
    <property type="molecule type" value="Genomic_DNA"/>
</dbReference>
<protein>
    <submittedName>
        <fullName evidence="3">YcxB-like protein</fullName>
    </submittedName>
</protein>
<name>A0A1I5MRG2_9SPHN</name>
<accession>A0A1I5MRG2</accession>
<dbReference type="Proteomes" id="UP000199331">
    <property type="component" value="Unassembled WGS sequence"/>
</dbReference>
<evidence type="ECO:0000313" key="4">
    <source>
        <dbReference type="Proteomes" id="UP000199331"/>
    </source>
</evidence>
<feature type="domain" description="YcxB-like C-terminal" evidence="2">
    <location>
        <begin position="103"/>
        <end position="160"/>
    </location>
</feature>
<organism evidence="3 4">
    <name type="scientific">Qipengyuania nanhaisediminis</name>
    <dbReference type="NCBI Taxonomy" id="604088"/>
    <lineage>
        <taxon>Bacteria</taxon>
        <taxon>Pseudomonadati</taxon>
        <taxon>Pseudomonadota</taxon>
        <taxon>Alphaproteobacteria</taxon>
        <taxon>Sphingomonadales</taxon>
        <taxon>Erythrobacteraceae</taxon>
        <taxon>Qipengyuania</taxon>
    </lineage>
</organism>
<dbReference type="AlphaFoldDB" id="A0A1I5MRG2"/>
<feature type="transmembrane region" description="Helical" evidence="1">
    <location>
        <begin position="59"/>
        <end position="81"/>
    </location>
</feature>
<keyword evidence="4" id="KW-1185">Reference proteome</keyword>